<organism evidence="3">
    <name type="scientific">Cacopsylla melanoneura</name>
    <dbReference type="NCBI Taxonomy" id="428564"/>
    <lineage>
        <taxon>Eukaryota</taxon>
        <taxon>Metazoa</taxon>
        <taxon>Ecdysozoa</taxon>
        <taxon>Arthropoda</taxon>
        <taxon>Hexapoda</taxon>
        <taxon>Insecta</taxon>
        <taxon>Pterygota</taxon>
        <taxon>Neoptera</taxon>
        <taxon>Paraneoptera</taxon>
        <taxon>Hemiptera</taxon>
        <taxon>Sternorrhyncha</taxon>
        <taxon>Psylloidea</taxon>
        <taxon>Psyllidae</taxon>
        <taxon>Psyllinae</taxon>
        <taxon>Cacopsylla</taxon>
    </lineage>
</organism>
<evidence type="ECO:0008006" key="4">
    <source>
        <dbReference type="Google" id="ProtNLM"/>
    </source>
</evidence>
<evidence type="ECO:0000256" key="2">
    <source>
        <dbReference type="SAM" id="Phobius"/>
    </source>
</evidence>
<feature type="transmembrane region" description="Helical" evidence="2">
    <location>
        <begin position="157"/>
        <end position="181"/>
    </location>
</feature>
<accession>A0A8D8ZMF9</accession>
<reference evidence="3" key="1">
    <citation type="submission" date="2021-05" db="EMBL/GenBank/DDBJ databases">
        <authorList>
            <person name="Alioto T."/>
            <person name="Alioto T."/>
            <person name="Gomez Garrido J."/>
        </authorList>
    </citation>
    <scope>NUCLEOTIDE SEQUENCE</scope>
</reference>
<feature type="region of interest" description="Disordered" evidence="1">
    <location>
        <begin position="73"/>
        <end position="93"/>
    </location>
</feature>
<proteinExistence type="predicted"/>
<sequence>MTRTTNLRLRIQYFTIVLLRSEFIFLLMDGLFMVWVSWGLDILLRWLLQRSGYRSCGGVNRTVGRWGRNCSTGSRSNGTGSRSNGSRSTGSNSVAGWRRCVAISITGHFHTFSTSLHAVEFANVGILPTISAAHWGILLRTEASLQTLWIGLSVEVVIVVLVVVVIVIIAVATVARVIIVLRGRGGSALRVGGVSVTTTCDSVDGSVCHSEPDTASYS</sequence>
<evidence type="ECO:0000313" key="3">
    <source>
        <dbReference type="EMBL" id="CAG6750438.1"/>
    </source>
</evidence>
<dbReference type="AlphaFoldDB" id="A0A8D8ZMF9"/>
<keyword evidence="2" id="KW-0472">Membrane</keyword>
<evidence type="ECO:0000256" key="1">
    <source>
        <dbReference type="SAM" id="MobiDB-lite"/>
    </source>
</evidence>
<name>A0A8D8ZMF9_9HEMI</name>
<keyword evidence="2" id="KW-0812">Transmembrane</keyword>
<keyword evidence="2" id="KW-1133">Transmembrane helix</keyword>
<feature type="transmembrane region" description="Helical" evidence="2">
    <location>
        <begin position="23"/>
        <end position="44"/>
    </location>
</feature>
<dbReference type="EMBL" id="HBUF01526630">
    <property type="protein sequence ID" value="CAG6750438.1"/>
    <property type="molecule type" value="Transcribed_RNA"/>
</dbReference>
<protein>
    <recommendedName>
        <fullName evidence="4">Transmembrane protein</fullName>
    </recommendedName>
</protein>